<keyword evidence="1" id="KW-0539">Nucleus</keyword>
<evidence type="ECO:0000256" key="1">
    <source>
        <dbReference type="ARBA" id="ARBA00023242"/>
    </source>
</evidence>
<sequence>CGWDGETPSSSPQPAMHRLRFRGFRYQEAEGPREAYDHLCLLSRVWLRPEQRSKEQMLDLLVLEQFLSILPQEIQSWVGGCHPQTGEQAVALVEGFQLAKEEPGIWPQQEVIYGCEIIREWDMGPFPSRGRQLQSTHEVGGTGWLKGVGEWDTGPFTLGRGGAGSDLAPGQGTGWPRKWRMGSTLGRDPTDVPNVGKASLRNRTWFNT</sequence>
<evidence type="ECO:0000259" key="3">
    <source>
        <dbReference type="PROSITE" id="PS50804"/>
    </source>
</evidence>
<dbReference type="Proteomes" id="UP000694380">
    <property type="component" value="Unplaced"/>
</dbReference>
<dbReference type="InterPro" id="IPR050916">
    <property type="entry name" value="SCAN-C2H2_zinc_finger"/>
</dbReference>
<dbReference type="Pfam" id="PF02023">
    <property type="entry name" value="SCAN"/>
    <property type="match status" value="1"/>
</dbReference>
<accession>A0A8C3FJD1</accession>
<name>A0A8C3FJD1_CHRPI</name>
<evidence type="ECO:0000313" key="4">
    <source>
        <dbReference type="Ensembl" id="ENSCPBP00000008308.1"/>
    </source>
</evidence>
<reference evidence="4" key="2">
    <citation type="submission" date="2025-09" db="UniProtKB">
        <authorList>
            <consortium name="Ensembl"/>
        </authorList>
    </citation>
    <scope>IDENTIFICATION</scope>
</reference>
<dbReference type="CDD" id="cd07936">
    <property type="entry name" value="SCAN"/>
    <property type="match status" value="1"/>
</dbReference>
<dbReference type="PROSITE" id="PS50804">
    <property type="entry name" value="SCAN_BOX"/>
    <property type="match status" value="1"/>
</dbReference>
<feature type="domain" description="SCAN box" evidence="3">
    <location>
        <begin position="18"/>
        <end position="97"/>
    </location>
</feature>
<dbReference type="InterPro" id="IPR038269">
    <property type="entry name" value="SCAN_sf"/>
</dbReference>
<evidence type="ECO:0000313" key="5">
    <source>
        <dbReference type="Proteomes" id="UP000694380"/>
    </source>
</evidence>
<dbReference type="GeneTree" id="ENSGT00940000154715"/>
<dbReference type="SMART" id="SM00431">
    <property type="entry name" value="SCAN"/>
    <property type="match status" value="1"/>
</dbReference>
<dbReference type="Gene3D" id="1.10.4020.10">
    <property type="entry name" value="DNA breaking-rejoining enzymes"/>
    <property type="match status" value="1"/>
</dbReference>
<proteinExistence type="predicted"/>
<dbReference type="AlphaFoldDB" id="A0A8C3FJD1"/>
<dbReference type="PANTHER" id="PTHR45935:SF15">
    <property type="entry name" value="SCAN BOX DOMAIN-CONTAINING PROTEIN"/>
    <property type="match status" value="1"/>
</dbReference>
<keyword evidence="5" id="KW-1185">Reference proteome</keyword>
<protein>
    <recommendedName>
        <fullName evidence="3">SCAN box domain-containing protein</fullName>
    </recommendedName>
</protein>
<evidence type="ECO:0000256" key="2">
    <source>
        <dbReference type="SAM" id="MobiDB-lite"/>
    </source>
</evidence>
<dbReference type="InterPro" id="IPR003309">
    <property type="entry name" value="SCAN_dom"/>
</dbReference>
<feature type="region of interest" description="Disordered" evidence="2">
    <location>
        <begin position="155"/>
        <end position="196"/>
    </location>
</feature>
<dbReference type="FunFam" id="1.10.4020.10:FF:000001">
    <property type="entry name" value="zinc finger protein 263 isoform X1"/>
    <property type="match status" value="1"/>
</dbReference>
<organism evidence="4 5">
    <name type="scientific">Chrysemys picta bellii</name>
    <name type="common">Western painted turtle</name>
    <name type="synonym">Emys bellii</name>
    <dbReference type="NCBI Taxonomy" id="8478"/>
    <lineage>
        <taxon>Eukaryota</taxon>
        <taxon>Metazoa</taxon>
        <taxon>Chordata</taxon>
        <taxon>Craniata</taxon>
        <taxon>Vertebrata</taxon>
        <taxon>Euteleostomi</taxon>
        <taxon>Archelosauria</taxon>
        <taxon>Testudinata</taxon>
        <taxon>Testudines</taxon>
        <taxon>Cryptodira</taxon>
        <taxon>Durocryptodira</taxon>
        <taxon>Testudinoidea</taxon>
        <taxon>Emydidae</taxon>
        <taxon>Chrysemys</taxon>
    </lineage>
</organism>
<dbReference type="Ensembl" id="ENSCPBT00000009996.1">
    <property type="protein sequence ID" value="ENSCPBP00000008308.1"/>
    <property type="gene ID" value="ENSCPBG00000006497.1"/>
</dbReference>
<dbReference type="PANTHER" id="PTHR45935">
    <property type="entry name" value="PROTEIN ZBED8-RELATED"/>
    <property type="match status" value="1"/>
</dbReference>
<reference evidence="4" key="1">
    <citation type="submission" date="2025-08" db="UniProtKB">
        <authorList>
            <consortium name="Ensembl"/>
        </authorList>
    </citation>
    <scope>IDENTIFICATION</scope>
</reference>
<dbReference type="SUPFAM" id="SSF47353">
    <property type="entry name" value="Retrovirus capsid dimerization domain-like"/>
    <property type="match status" value="1"/>
</dbReference>